<dbReference type="AlphaFoldDB" id="A0A8E2WHV9"/>
<sequence>MKKAALATAFPNKRAFSMSDQSAFLTLSFTSP</sequence>
<organism evidence="1 2">
    <name type="scientific">Rhizobium loti</name>
    <name type="common">Mesorhizobium loti</name>
    <dbReference type="NCBI Taxonomy" id="381"/>
    <lineage>
        <taxon>Bacteria</taxon>
        <taxon>Pseudomonadati</taxon>
        <taxon>Pseudomonadota</taxon>
        <taxon>Alphaproteobacteria</taxon>
        <taxon>Hyphomicrobiales</taxon>
        <taxon>Phyllobacteriaceae</taxon>
        <taxon>Mesorhizobium</taxon>
    </lineage>
</organism>
<gene>
    <name evidence="1" type="ORF">C8D77_102863</name>
</gene>
<comment type="caution">
    <text evidence="1">The sequence shown here is derived from an EMBL/GenBank/DDBJ whole genome shotgun (WGS) entry which is preliminary data.</text>
</comment>
<dbReference type="EMBL" id="QGGH01000002">
    <property type="protein sequence ID" value="PWJ93084.1"/>
    <property type="molecule type" value="Genomic_DNA"/>
</dbReference>
<evidence type="ECO:0000313" key="1">
    <source>
        <dbReference type="EMBL" id="PWJ93084.1"/>
    </source>
</evidence>
<name>A0A8E2WHV9_RHILI</name>
<accession>A0A8E2WHV9</accession>
<evidence type="ECO:0000313" key="2">
    <source>
        <dbReference type="Proteomes" id="UP000245631"/>
    </source>
</evidence>
<proteinExistence type="predicted"/>
<dbReference type="Proteomes" id="UP000245631">
    <property type="component" value="Unassembled WGS sequence"/>
</dbReference>
<protein>
    <submittedName>
        <fullName evidence="1">Uncharacterized protein</fullName>
    </submittedName>
</protein>
<reference evidence="1 2" key="1">
    <citation type="submission" date="2018-05" db="EMBL/GenBank/DDBJ databases">
        <title>Genomic Encyclopedia of Type Strains, Phase IV (KMG-IV): sequencing the most valuable type-strain genomes for metagenomic binning, comparative biology and taxonomic classification.</title>
        <authorList>
            <person name="Goeker M."/>
        </authorList>
    </citation>
    <scope>NUCLEOTIDE SEQUENCE [LARGE SCALE GENOMIC DNA]</scope>
    <source>
        <strain evidence="1 2">DSM 2626</strain>
    </source>
</reference>